<accession>A0A0A9B578</accession>
<feature type="compositionally biased region" description="Polar residues" evidence="1">
    <location>
        <begin position="17"/>
        <end position="32"/>
    </location>
</feature>
<name>A0A0A9B578_ARUDO</name>
<reference evidence="2" key="2">
    <citation type="journal article" date="2015" name="Data Brief">
        <title>Shoot transcriptome of the giant reed, Arundo donax.</title>
        <authorList>
            <person name="Barrero R.A."/>
            <person name="Guerrero F.D."/>
            <person name="Moolhuijzen P."/>
            <person name="Goolsby J.A."/>
            <person name="Tidwell J."/>
            <person name="Bellgard S.E."/>
            <person name="Bellgard M.I."/>
        </authorList>
    </citation>
    <scope>NUCLEOTIDE SEQUENCE</scope>
    <source>
        <tissue evidence="2">Shoot tissue taken approximately 20 cm above the soil surface</tissue>
    </source>
</reference>
<evidence type="ECO:0000313" key="2">
    <source>
        <dbReference type="EMBL" id="JAD59104.1"/>
    </source>
</evidence>
<sequence length="67" mass="7081">MTRGIPVTHTLLPAARTASNPSAATSSMNHLGSTARPARNLLARSPQNATAAMSFRAMAPLRQHMRG</sequence>
<evidence type="ECO:0000256" key="1">
    <source>
        <dbReference type="SAM" id="MobiDB-lite"/>
    </source>
</evidence>
<dbReference type="AlphaFoldDB" id="A0A0A9B578"/>
<protein>
    <submittedName>
        <fullName evidence="2">Uncharacterized protein</fullName>
    </submittedName>
</protein>
<feature type="region of interest" description="Disordered" evidence="1">
    <location>
        <begin position="1"/>
        <end position="40"/>
    </location>
</feature>
<dbReference type="EMBL" id="GBRH01238791">
    <property type="protein sequence ID" value="JAD59104.1"/>
    <property type="molecule type" value="Transcribed_RNA"/>
</dbReference>
<reference evidence="2" key="1">
    <citation type="submission" date="2014-09" db="EMBL/GenBank/DDBJ databases">
        <authorList>
            <person name="Magalhaes I.L.F."/>
            <person name="Oliveira U."/>
            <person name="Santos F.R."/>
            <person name="Vidigal T.H.D.A."/>
            <person name="Brescovit A.D."/>
            <person name="Santos A.J."/>
        </authorList>
    </citation>
    <scope>NUCLEOTIDE SEQUENCE</scope>
    <source>
        <tissue evidence="2">Shoot tissue taken approximately 20 cm above the soil surface</tissue>
    </source>
</reference>
<proteinExistence type="predicted"/>
<organism evidence="2">
    <name type="scientific">Arundo donax</name>
    <name type="common">Giant reed</name>
    <name type="synonym">Donax arundinaceus</name>
    <dbReference type="NCBI Taxonomy" id="35708"/>
    <lineage>
        <taxon>Eukaryota</taxon>
        <taxon>Viridiplantae</taxon>
        <taxon>Streptophyta</taxon>
        <taxon>Embryophyta</taxon>
        <taxon>Tracheophyta</taxon>
        <taxon>Spermatophyta</taxon>
        <taxon>Magnoliopsida</taxon>
        <taxon>Liliopsida</taxon>
        <taxon>Poales</taxon>
        <taxon>Poaceae</taxon>
        <taxon>PACMAD clade</taxon>
        <taxon>Arundinoideae</taxon>
        <taxon>Arundineae</taxon>
        <taxon>Arundo</taxon>
    </lineage>
</organism>